<name>A0A9P3EUV3_9EURO</name>
<dbReference type="InterPro" id="IPR021848">
    <property type="entry name" value="HODM_asu-like"/>
</dbReference>
<comment type="caution">
    <text evidence="1">The sequence shown here is derived from an EMBL/GenBank/DDBJ whole genome shotgun (WGS) entry which is preliminary data.</text>
</comment>
<dbReference type="GeneID" id="67003645"/>
<keyword evidence="2" id="KW-1185">Reference proteome</keyword>
<organism evidence="1 2">
    <name type="scientific">Aspergillus pseudoviridinutans</name>
    <dbReference type="NCBI Taxonomy" id="1517512"/>
    <lineage>
        <taxon>Eukaryota</taxon>
        <taxon>Fungi</taxon>
        <taxon>Dikarya</taxon>
        <taxon>Ascomycota</taxon>
        <taxon>Pezizomycotina</taxon>
        <taxon>Eurotiomycetes</taxon>
        <taxon>Eurotiomycetidae</taxon>
        <taxon>Eurotiales</taxon>
        <taxon>Aspergillaceae</taxon>
        <taxon>Aspergillus</taxon>
        <taxon>Aspergillus subgen. Fumigati</taxon>
    </lineage>
</organism>
<protein>
    <submittedName>
        <fullName evidence="1">Uncharacterized protein</fullName>
    </submittedName>
</protein>
<dbReference type="Pfam" id="PF11927">
    <property type="entry name" value="HODM_asu-like"/>
    <property type="match status" value="1"/>
</dbReference>
<dbReference type="Proteomes" id="UP001043456">
    <property type="component" value="Unassembled WGS sequence"/>
</dbReference>
<evidence type="ECO:0000313" key="2">
    <source>
        <dbReference type="Proteomes" id="UP001043456"/>
    </source>
</evidence>
<sequence length="183" mass="20942">MNRFLKELAPERPVERNNVSHANHLCKRTVTDQVFRSSSSTSMMASTGLTGWGSERHRSCLCVLSTYHVKEHAKTNSMGSAWATANSQGLTVDEIHFRSERQTLRRLLRLRAILTIRTYFETILKIAKDPFIAGRLAEAIRNCDKTRSVYKGKAHWENILLPYLDEHGRLQRELGMCVKQVEG</sequence>
<dbReference type="OrthoDB" id="497541at2759"/>
<gene>
    <name evidence="1" type="ORF">Asppvi_005033</name>
</gene>
<dbReference type="AlphaFoldDB" id="A0A9P3EUV3"/>
<evidence type="ECO:0000313" key="1">
    <source>
        <dbReference type="EMBL" id="GIJ86155.1"/>
    </source>
</evidence>
<dbReference type="EMBL" id="BHVY01000003">
    <property type="protein sequence ID" value="GIJ86155.1"/>
    <property type="molecule type" value="Genomic_DNA"/>
</dbReference>
<proteinExistence type="predicted"/>
<reference evidence="1 2" key="1">
    <citation type="submission" date="2018-10" db="EMBL/GenBank/DDBJ databases">
        <title>Pan-genome distribution and transcriptional activeness of fungal secondary metabolism genes in Aspergillus section Fumigati.</title>
        <authorList>
            <person name="Takahashi H."/>
            <person name="Umemura M."/>
            <person name="Ninomiya A."/>
            <person name="Kusuya Y."/>
            <person name="Urayama S."/>
            <person name="Shimizu M."/>
            <person name="Watanabe A."/>
            <person name="Kamei K."/>
            <person name="Yaguchi T."/>
            <person name="Hagiwara D."/>
        </authorList>
    </citation>
    <scope>NUCLEOTIDE SEQUENCE [LARGE SCALE GENOMIC DNA]</scope>
    <source>
        <strain evidence="1 2">IFM 55266</strain>
    </source>
</reference>
<accession>A0A9P3EUV3</accession>
<dbReference type="RefSeq" id="XP_043156902.1">
    <property type="nucleotide sequence ID" value="XM_043300967.1"/>
</dbReference>